<keyword evidence="3" id="KW-1185">Reference proteome</keyword>
<feature type="region of interest" description="Disordered" evidence="1">
    <location>
        <begin position="317"/>
        <end position="345"/>
    </location>
</feature>
<reference evidence="2 3" key="1">
    <citation type="submission" date="2019-01" db="EMBL/GenBank/DDBJ databases">
        <title>Nuclear Genome Assembly of the Microalgal Biofuel strain Nannochloropsis salina CCMP1776.</title>
        <authorList>
            <person name="Hovde B."/>
        </authorList>
    </citation>
    <scope>NUCLEOTIDE SEQUENCE [LARGE SCALE GENOMIC DNA]</scope>
    <source>
        <strain evidence="2 3">CCMP1776</strain>
    </source>
</reference>
<evidence type="ECO:0000313" key="3">
    <source>
        <dbReference type="Proteomes" id="UP000355283"/>
    </source>
</evidence>
<proteinExistence type="predicted"/>
<dbReference type="AlphaFoldDB" id="A0A4D9CZE2"/>
<dbReference type="Proteomes" id="UP000355283">
    <property type="component" value="Unassembled WGS sequence"/>
</dbReference>
<comment type="caution">
    <text evidence="2">The sequence shown here is derived from an EMBL/GenBank/DDBJ whole genome shotgun (WGS) entry which is preliminary data.</text>
</comment>
<dbReference type="EMBL" id="SDOX01000017">
    <property type="protein sequence ID" value="TFJ84761.1"/>
    <property type="molecule type" value="Genomic_DNA"/>
</dbReference>
<evidence type="ECO:0000256" key="1">
    <source>
        <dbReference type="SAM" id="MobiDB-lite"/>
    </source>
</evidence>
<evidence type="ECO:0000313" key="2">
    <source>
        <dbReference type="EMBL" id="TFJ84761.1"/>
    </source>
</evidence>
<accession>A0A4D9CZE2</accession>
<dbReference type="OrthoDB" id="10355241at2759"/>
<gene>
    <name evidence="2" type="ORF">NSK_003793</name>
</gene>
<sequence>MEAGLASRHIPFERRNISVQTGSSVSVSEEESIQQDAHDQEAFRVRDALASDAAVPHIEDRSHYTVSLPSDAPNEAHYKALYQHVAEEGEDVLLLLEEREALRQQLAAEKGAREIIEMQRNKDLEKLKTLEAAMERTTQMYRHAKDAAQRCSEDANQAMVEVRESHALQSKLHASLDAVVHQLYRLRLTVQAEESGIILRHEEHKDEGDLEVGLEASNASSQNMTDAERRAAVVIHLLERLQNRSIPIQLRSDSVKRCYFGLWRLCLLQKWQDDGWHGTLAQADNEISSVADGNARKVVDSCVNLVQDILHQPGLHQRLQGQHQRGHYSPPTSTSPGDACSQPPWHLLGEDFREHRVLARDVGSQPRSQTQREVQDVLLDILATYEKILLNETDFDRIDGLDETNDKWGNNSLSSWSADEGLTGGEGSLMGVDGGKGGYVGRDGERNTTCSTYLIKRFRRFCQSVQQSLEEQIALTGQLERSLADCVCSEYT</sequence>
<feature type="region of interest" description="Disordered" evidence="1">
    <location>
        <begin position="20"/>
        <end position="39"/>
    </location>
</feature>
<name>A0A4D9CZE2_9STRA</name>
<organism evidence="2 3">
    <name type="scientific">Nannochloropsis salina CCMP1776</name>
    <dbReference type="NCBI Taxonomy" id="1027361"/>
    <lineage>
        <taxon>Eukaryota</taxon>
        <taxon>Sar</taxon>
        <taxon>Stramenopiles</taxon>
        <taxon>Ochrophyta</taxon>
        <taxon>Eustigmatophyceae</taxon>
        <taxon>Eustigmatales</taxon>
        <taxon>Monodopsidaceae</taxon>
        <taxon>Microchloropsis</taxon>
        <taxon>Microchloropsis salina</taxon>
    </lineage>
</organism>
<protein>
    <submittedName>
        <fullName evidence="2">Uncharacterized protein</fullName>
    </submittedName>
</protein>